<dbReference type="CDD" id="cd02440">
    <property type="entry name" value="AdoMet_MTases"/>
    <property type="match status" value="1"/>
</dbReference>
<keyword evidence="3" id="KW-1185">Reference proteome</keyword>
<feature type="domain" description="Methyltransferase type 11" evidence="1">
    <location>
        <begin position="58"/>
        <end position="160"/>
    </location>
</feature>
<organism evidence="2 3">
    <name type="scientific">Methylomicrobium album BG8</name>
    <dbReference type="NCBI Taxonomy" id="686340"/>
    <lineage>
        <taxon>Bacteria</taxon>
        <taxon>Pseudomonadati</taxon>
        <taxon>Pseudomonadota</taxon>
        <taxon>Gammaproteobacteria</taxon>
        <taxon>Methylococcales</taxon>
        <taxon>Methylococcaceae</taxon>
        <taxon>Methylomicrobium</taxon>
    </lineage>
</organism>
<dbReference type="InterPro" id="IPR029063">
    <property type="entry name" value="SAM-dependent_MTases_sf"/>
</dbReference>
<dbReference type="PANTHER" id="PTHR42912">
    <property type="entry name" value="METHYLTRANSFERASE"/>
    <property type="match status" value="1"/>
</dbReference>
<dbReference type="SUPFAM" id="SSF53335">
    <property type="entry name" value="S-adenosyl-L-methionine-dependent methyltransferases"/>
    <property type="match status" value="1"/>
</dbReference>
<accession>H8GMK8</accession>
<dbReference type="Proteomes" id="UP000005090">
    <property type="component" value="Chromosome"/>
</dbReference>
<sequence>MNTMNPKHAAELLFEGPLAEEYGMLAVICPSAAEISRRVGEYVDGWMPPYPEASLNLLEIGSGTGITTACLLASRKVALVESVDNAPAMLAQARHNLAAALAAKRLRLIERDALSHLQATPDASVDAVVSAYTLHNFLYGYRQSVLKEILRVLKPGGLFVNGDRYALDDAAEHLKSTQAEVRHYFRVFTELKRHDLLEQWIVHLFSDESEEHIMRLQPALEMMADTGFANTRLHFRDGANALVSAVKPA</sequence>
<dbReference type="GO" id="GO:0032259">
    <property type="term" value="P:methylation"/>
    <property type="evidence" value="ECO:0007669"/>
    <property type="project" value="UniProtKB-KW"/>
</dbReference>
<evidence type="ECO:0000259" key="1">
    <source>
        <dbReference type="Pfam" id="PF08241"/>
    </source>
</evidence>
<protein>
    <submittedName>
        <fullName evidence="2">Methylase involved in ubiquinone/menaquinone biosynthesis</fullName>
    </submittedName>
</protein>
<gene>
    <name evidence="2" type="ORF">Metal_0392</name>
</gene>
<name>H8GMK8_METAL</name>
<dbReference type="Pfam" id="PF08241">
    <property type="entry name" value="Methyltransf_11"/>
    <property type="match status" value="1"/>
</dbReference>
<evidence type="ECO:0000313" key="2">
    <source>
        <dbReference type="EMBL" id="EIC28248.1"/>
    </source>
</evidence>
<proteinExistence type="predicted"/>
<keyword evidence="2" id="KW-0489">Methyltransferase</keyword>
<dbReference type="EMBL" id="CM001475">
    <property type="protein sequence ID" value="EIC28248.1"/>
    <property type="molecule type" value="Genomic_DNA"/>
</dbReference>
<keyword evidence="2" id="KW-0808">Transferase</keyword>
<dbReference type="RefSeq" id="WP_005369097.1">
    <property type="nucleotide sequence ID" value="NZ_CM001475.1"/>
</dbReference>
<dbReference type="AlphaFoldDB" id="H8GMK8"/>
<dbReference type="eggNOG" id="COG2226">
    <property type="taxonomic scope" value="Bacteria"/>
</dbReference>
<dbReference type="STRING" id="686340.Metal_0392"/>
<dbReference type="InterPro" id="IPR013216">
    <property type="entry name" value="Methyltransf_11"/>
</dbReference>
<dbReference type="HOGENOM" id="CLU_098615_0_0_6"/>
<evidence type="ECO:0000313" key="3">
    <source>
        <dbReference type="Proteomes" id="UP000005090"/>
    </source>
</evidence>
<keyword evidence="2" id="KW-0830">Ubiquinone</keyword>
<dbReference type="InterPro" id="IPR050508">
    <property type="entry name" value="Methyltransf_Superfamily"/>
</dbReference>
<dbReference type="Gene3D" id="3.40.50.150">
    <property type="entry name" value="Vaccinia Virus protein VP39"/>
    <property type="match status" value="1"/>
</dbReference>
<reference evidence="2 3" key="1">
    <citation type="journal article" date="2013" name="Genome Announc.">
        <title>Genome Sequence of the Obligate Gammaproteobacterial Methanotroph Methylomicrobium album Strain BG8.</title>
        <authorList>
            <person name="Kits K.D."/>
            <person name="Kalyuzhnaya M.G."/>
            <person name="Klotz M.G."/>
            <person name="Jetten M.S."/>
            <person name="Op den Camp H.J."/>
            <person name="Vuilleumier S."/>
            <person name="Bringel F."/>
            <person name="Dispirito A.A."/>
            <person name="Murrell J.C."/>
            <person name="Bruce D."/>
            <person name="Cheng J.F."/>
            <person name="Copeland A."/>
            <person name="Goodwin L."/>
            <person name="Hauser L."/>
            <person name="Lajus A."/>
            <person name="Land M.L."/>
            <person name="Lapidus A."/>
            <person name="Lucas S."/>
            <person name="Medigue C."/>
            <person name="Pitluck S."/>
            <person name="Woyke T."/>
            <person name="Zeytun A."/>
            <person name="Stein L.Y."/>
        </authorList>
    </citation>
    <scope>NUCLEOTIDE SEQUENCE [LARGE SCALE GENOMIC DNA]</scope>
    <source>
        <strain evidence="2 3">BG8</strain>
    </source>
</reference>
<dbReference type="PANTHER" id="PTHR42912:SF95">
    <property type="entry name" value="METHYLTRANSFERASE TYPE 11 DOMAIN-CONTAINING PROTEIN"/>
    <property type="match status" value="1"/>
</dbReference>
<dbReference type="GO" id="GO:0008757">
    <property type="term" value="F:S-adenosylmethionine-dependent methyltransferase activity"/>
    <property type="evidence" value="ECO:0007669"/>
    <property type="project" value="InterPro"/>
</dbReference>